<dbReference type="InterPro" id="IPR020846">
    <property type="entry name" value="MFS_dom"/>
</dbReference>
<dbReference type="Proteomes" id="UP000028701">
    <property type="component" value="Unassembled WGS sequence"/>
</dbReference>
<protein>
    <submittedName>
        <fullName evidence="10">Putative major facilitator superfamily transporter</fullName>
    </submittedName>
</protein>
<dbReference type="RefSeq" id="WP_045230082.1">
    <property type="nucleotide sequence ID" value="NZ_BBJU01000012.1"/>
</dbReference>
<feature type="transmembrane region" description="Helical" evidence="8">
    <location>
        <begin position="131"/>
        <end position="157"/>
    </location>
</feature>
<feature type="transmembrane region" description="Helical" evidence="8">
    <location>
        <begin position="204"/>
        <end position="223"/>
    </location>
</feature>
<dbReference type="GO" id="GO:0005886">
    <property type="term" value="C:plasma membrane"/>
    <property type="evidence" value="ECO:0007669"/>
    <property type="project" value="UniProtKB-SubCell"/>
</dbReference>
<gene>
    <name evidence="10" type="ORF">RRU01S_12_00810</name>
</gene>
<feature type="transmembrane region" description="Helical" evidence="8">
    <location>
        <begin position="294"/>
        <end position="315"/>
    </location>
</feature>
<keyword evidence="4 8" id="KW-0812">Transmembrane</keyword>
<comment type="caution">
    <text evidence="10">The sequence shown here is derived from an EMBL/GenBank/DDBJ whole genome shotgun (WGS) entry which is preliminary data.</text>
</comment>
<feature type="transmembrane region" description="Helical" evidence="8">
    <location>
        <begin position="46"/>
        <end position="65"/>
    </location>
</feature>
<evidence type="ECO:0000256" key="8">
    <source>
        <dbReference type="SAM" id="Phobius"/>
    </source>
</evidence>
<feature type="transmembrane region" description="Helical" evidence="8">
    <location>
        <begin position="105"/>
        <end position="125"/>
    </location>
</feature>
<evidence type="ECO:0000313" key="11">
    <source>
        <dbReference type="Proteomes" id="UP000028701"/>
    </source>
</evidence>
<feature type="transmembrane region" description="Helical" evidence="8">
    <location>
        <begin position="411"/>
        <end position="433"/>
    </location>
</feature>
<evidence type="ECO:0000313" key="10">
    <source>
        <dbReference type="EMBL" id="GAK70498.1"/>
    </source>
</evidence>
<dbReference type="InterPro" id="IPR005828">
    <property type="entry name" value="MFS_sugar_transport-like"/>
</dbReference>
<reference evidence="10 11" key="1">
    <citation type="submission" date="2014-08" db="EMBL/GenBank/DDBJ databases">
        <title>Whole genome shotgun sequence of Rhizobium rubi NBRC 13261.</title>
        <authorList>
            <person name="Katano-Makiyama Y."/>
            <person name="Hosoyama A."/>
            <person name="Hashimoto M."/>
            <person name="Hosoyama Y."/>
            <person name="Noguchi M."/>
            <person name="Tsuchikane K."/>
            <person name="Uohara A."/>
            <person name="Ohji S."/>
            <person name="Ichikawa N."/>
            <person name="Kimura A."/>
            <person name="Yamazoe A."/>
            <person name="Fujita N."/>
        </authorList>
    </citation>
    <scope>NUCLEOTIDE SEQUENCE [LARGE SCALE GENOMIC DNA]</scope>
    <source>
        <strain evidence="10 11">NBRC 13261</strain>
    </source>
</reference>
<dbReference type="AlphaFoldDB" id="A0A081CV02"/>
<accession>A0A081CV02</accession>
<dbReference type="PANTHER" id="PTHR43045">
    <property type="entry name" value="SHIKIMATE TRANSPORTER"/>
    <property type="match status" value="1"/>
</dbReference>
<name>A0A081CV02_9HYPH</name>
<feature type="domain" description="Major facilitator superfamily (MFS) profile" evidence="9">
    <location>
        <begin position="31"/>
        <end position="441"/>
    </location>
</feature>
<evidence type="ECO:0000256" key="6">
    <source>
        <dbReference type="ARBA" id="ARBA00023136"/>
    </source>
</evidence>
<dbReference type="eggNOG" id="COG0477">
    <property type="taxonomic scope" value="Bacteria"/>
</dbReference>
<keyword evidence="3" id="KW-1003">Cell membrane</keyword>
<feature type="compositionally biased region" description="Low complexity" evidence="7">
    <location>
        <begin position="8"/>
        <end position="21"/>
    </location>
</feature>
<dbReference type="PROSITE" id="PS00216">
    <property type="entry name" value="SUGAR_TRANSPORT_1"/>
    <property type="match status" value="1"/>
</dbReference>
<feature type="transmembrane region" description="Helical" evidence="8">
    <location>
        <begin position="257"/>
        <end position="282"/>
    </location>
</feature>
<dbReference type="InterPro" id="IPR036259">
    <property type="entry name" value="MFS_trans_sf"/>
</dbReference>
<dbReference type="PROSITE" id="PS50850">
    <property type="entry name" value="MFS"/>
    <property type="match status" value="1"/>
</dbReference>
<proteinExistence type="predicted"/>
<sequence>MSYTDTASSYSPNNGPNGQPGAPVAVDPDRITIAVILARMTEFFDFFVYAIASALVFPHVFFSFVDPLTATLYSFAVFSLAFIARPIGSLLFLQIDRKFGRAVKLTAALFTLCGSTMAISFLPSYADAGMIAPLLLAVFRIGQGLGLGGAWDGLVSLLAMNAPEKQRGWYAMMPQLGAAMGFGLASAFFIIFTTQLSNPEFLAWGWRFPFFVALALNVLALFARLRMIVTPEFQSMLQQHELEPKPMFEMLRNQSRVVFTGAFVPLASFALFHLVTVFPLSWVSLNTTQRVSDFLFVQFVSAIIAGGMIVVSGVVSDKIGRRKLIGIAAALIAIFSFIAPVLLASGDIGRYLFVVIGFALLGLSFGQSGGALASRFTREYRYTGASLTSDISWLIGAGFAPLVALGFSSKFGLFAVGIYLLSGALCTIVALYFSRVLDMPSE</sequence>
<evidence type="ECO:0000256" key="3">
    <source>
        <dbReference type="ARBA" id="ARBA00022475"/>
    </source>
</evidence>
<dbReference type="EMBL" id="BBJU01000012">
    <property type="protein sequence ID" value="GAK70498.1"/>
    <property type="molecule type" value="Genomic_DNA"/>
</dbReference>
<evidence type="ECO:0000256" key="5">
    <source>
        <dbReference type="ARBA" id="ARBA00022989"/>
    </source>
</evidence>
<dbReference type="SUPFAM" id="SSF103473">
    <property type="entry name" value="MFS general substrate transporter"/>
    <property type="match status" value="1"/>
</dbReference>
<organism evidence="10 11">
    <name type="scientific">Agrobacterium rubi TR3 = NBRC 13261</name>
    <dbReference type="NCBI Taxonomy" id="1368415"/>
    <lineage>
        <taxon>Bacteria</taxon>
        <taxon>Pseudomonadati</taxon>
        <taxon>Pseudomonadota</taxon>
        <taxon>Alphaproteobacteria</taxon>
        <taxon>Hyphomicrobiales</taxon>
        <taxon>Rhizobiaceae</taxon>
        <taxon>Rhizobium/Agrobacterium group</taxon>
        <taxon>Agrobacterium</taxon>
    </lineage>
</organism>
<feature type="transmembrane region" description="Helical" evidence="8">
    <location>
        <begin position="324"/>
        <end position="345"/>
    </location>
</feature>
<feature type="transmembrane region" description="Helical" evidence="8">
    <location>
        <begin position="169"/>
        <end position="192"/>
    </location>
</feature>
<feature type="transmembrane region" description="Helical" evidence="8">
    <location>
        <begin position="385"/>
        <end position="405"/>
    </location>
</feature>
<evidence type="ECO:0000256" key="4">
    <source>
        <dbReference type="ARBA" id="ARBA00022692"/>
    </source>
</evidence>
<comment type="subcellular location">
    <subcellularLocation>
        <location evidence="1">Cell membrane</location>
        <topology evidence="1">Multi-pass membrane protein</topology>
    </subcellularLocation>
</comment>
<dbReference type="InterPro" id="IPR005829">
    <property type="entry name" value="Sugar_transporter_CS"/>
</dbReference>
<dbReference type="Gene3D" id="1.20.1250.20">
    <property type="entry name" value="MFS general substrate transporter like domains"/>
    <property type="match status" value="2"/>
</dbReference>
<evidence type="ECO:0000256" key="1">
    <source>
        <dbReference type="ARBA" id="ARBA00004651"/>
    </source>
</evidence>
<feature type="transmembrane region" description="Helical" evidence="8">
    <location>
        <begin position="351"/>
        <end position="373"/>
    </location>
</feature>
<dbReference type="GO" id="GO:0022857">
    <property type="term" value="F:transmembrane transporter activity"/>
    <property type="evidence" value="ECO:0007669"/>
    <property type="project" value="InterPro"/>
</dbReference>
<feature type="region of interest" description="Disordered" evidence="7">
    <location>
        <begin position="1"/>
        <end position="23"/>
    </location>
</feature>
<keyword evidence="5 8" id="KW-1133">Transmembrane helix</keyword>
<dbReference type="OrthoDB" id="9783227at2"/>
<evidence type="ECO:0000256" key="7">
    <source>
        <dbReference type="SAM" id="MobiDB-lite"/>
    </source>
</evidence>
<evidence type="ECO:0000259" key="9">
    <source>
        <dbReference type="PROSITE" id="PS50850"/>
    </source>
</evidence>
<evidence type="ECO:0000256" key="2">
    <source>
        <dbReference type="ARBA" id="ARBA00022448"/>
    </source>
</evidence>
<keyword evidence="2" id="KW-0813">Transport</keyword>
<feature type="transmembrane region" description="Helical" evidence="8">
    <location>
        <begin position="71"/>
        <end position="93"/>
    </location>
</feature>
<dbReference type="PANTHER" id="PTHR43045:SF2">
    <property type="entry name" value="INNER MEMBRANE METABOLITE TRANSPORT PROTEIN YHJE"/>
    <property type="match status" value="1"/>
</dbReference>
<keyword evidence="6 8" id="KW-0472">Membrane</keyword>
<dbReference type="Pfam" id="PF00083">
    <property type="entry name" value="Sugar_tr"/>
    <property type="match status" value="1"/>
</dbReference>